<proteinExistence type="predicted"/>
<gene>
    <name evidence="2" type="ORF">AB5L97_16085</name>
</gene>
<feature type="compositionally biased region" description="Low complexity" evidence="1">
    <location>
        <begin position="14"/>
        <end position="25"/>
    </location>
</feature>
<feature type="region of interest" description="Disordered" evidence="1">
    <location>
        <begin position="1"/>
        <end position="102"/>
    </location>
</feature>
<dbReference type="EMBL" id="CP163302">
    <property type="protein sequence ID" value="XDP44771.1"/>
    <property type="molecule type" value="Genomic_DNA"/>
</dbReference>
<organism evidence="2">
    <name type="scientific">Sinomonas puerhi</name>
    <dbReference type="NCBI Taxonomy" id="3238584"/>
    <lineage>
        <taxon>Bacteria</taxon>
        <taxon>Bacillati</taxon>
        <taxon>Actinomycetota</taxon>
        <taxon>Actinomycetes</taxon>
        <taxon>Micrococcales</taxon>
        <taxon>Micrococcaceae</taxon>
        <taxon>Sinomonas</taxon>
    </lineage>
</organism>
<name>A0AB39L1E6_9MICC</name>
<evidence type="ECO:0000313" key="2">
    <source>
        <dbReference type="EMBL" id="XDP44771.1"/>
    </source>
</evidence>
<sequence>MEHTDRVPAPPGLPAFDDAAPLDDGYSQTENYGHNQESMQLRDPSRYADAPPGEPRTELPPAAPAAPAKRRPHTSGLGTSGAAGIPDSAGATHTGFGDPDRD</sequence>
<accession>A0AB39L1E6</accession>
<dbReference type="RefSeq" id="WP_369045402.1">
    <property type="nucleotide sequence ID" value="NZ_CP163302.1"/>
</dbReference>
<dbReference type="AlphaFoldDB" id="A0AB39L1E6"/>
<feature type="compositionally biased region" description="Polar residues" evidence="1">
    <location>
        <begin position="26"/>
        <end position="39"/>
    </location>
</feature>
<reference evidence="2" key="1">
    <citation type="submission" date="2024-07" db="EMBL/GenBank/DDBJ databases">
        <authorList>
            <person name="fu j."/>
        </authorList>
    </citation>
    <scope>NUCLEOTIDE SEQUENCE</scope>
    <source>
        <strain evidence="2">P10A9</strain>
    </source>
</reference>
<evidence type="ECO:0000256" key="1">
    <source>
        <dbReference type="SAM" id="MobiDB-lite"/>
    </source>
</evidence>
<protein>
    <submittedName>
        <fullName evidence="2">Uncharacterized protein</fullName>
    </submittedName>
</protein>
<dbReference type="KEGG" id="spue:AB5L97_16085"/>